<name>A0A385JNA7_PROMI</name>
<proteinExistence type="predicted"/>
<dbReference type="Pfam" id="PF14897">
    <property type="entry name" value="EpsG"/>
    <property type="match status" value="1"/>
</dbReference>
<dbReference type="RefSeq" id="WP_072021552.1">
    <property type="nucleotide sequence ID" value="NZ_CP026059.1"/>
</dbReference>
<accession>A0A385JNA7</accession>
<reference evidence="1" key="1">
    <citation type="journal article" date="2017" name="PLoS ONE">
        <title>Genetic diversity of the O antigens of Proteus species and the development of a suspension array for molecular serotyping.</title>
        <authorList>
            <person name="Yu X."/>
            <person name="Torzewska A."/>
            <person name="Zhang X."/>
            <person name="Yin Z."/>
            <person name="Drzewiecka D."/>
            <person name="Cao H."/>
            <person name="Liu B."/>
            <person name="Knirel Y.A."/>
            <person name="Rozalski A."/>
            <person name="Wang L."/>
        </authorList>
    </citation>
    <scope>NUCLEOTIDE SEQUENCE</scope>
    <source>
        <strain evidence="1">TG332</strain>
    </source>
</reference>
<dbReference type="EMBL" id="KY710718">
    <property type="protein sequence ID" value="AXY99813.1"/>
    <property type="molecule type" value="Genomic_DNA"/>
</dbReference>
<protein>
    <submittedName>
        <fullName evidence="1">Wzy</fullName>
    </submittedName>
</protein>
<dbReference type="AlphaFoldDB" id="A0A385JNA7"/>
<dbReference type="InterPro" id="IPR049458">
    <property type="entry name" value="EpsG-like"/>
</dbReference>
<organism evidence="1">
    <name type="scientific">Proteus mirabilis</name>
    <dbReference type="NCBI Taxonomy" id="584"/>
    <lineage>
        <taxon>Bacteria</taxon>
        <taxon>Pseudomonadati</taxon>
        <taxon>Pseudomonadota</taxon>
        <taxon>Gammaproteobacteria</taxon>
        <taxon>Enterobacterales</taxon>
        <taxon>Morganellaceae</taxon>
        <taxon>Proteus</taxon>
    </lineage>
</organism>
<evidence type="ECO:0000313" key="1">
    <source>
        <dbReference type="EMBL" id="AXY99813.1"/>
    </source>
</evidence>
<sequence length="418" mass="50024">MNISKFNIFLLITIFFLILFSPSILFFVSGLTLITIACSKPFNKKEYLFFCNLIIFLFGLILYVLSLPNFILFSDDFSSYYNNFLYFLDSNYKNGFNEYNYEFLFPSLNLVLSKFIYGKFPYLMKLGHIIINLLLLFITIIYVSKKEKIKINDFLLFTCCIMIFYKLPQQMHLMRQGYACYFIIMALFSNKICSKLIFIIIGSFFHLSTPIIYLIINALSKINNKKKLIAYTLLFASTFLLFYYLSKQKIFFHFPLLNKLNYIINYISSDSHVKKSVLETIKSLFYFYPLLILLIIYNIKKIHIKEGYFIIISTLFLISFSFIPGFGIRVYMPILSIFLGYYYYKFIKHLNNKFKALLLFCIFIFININWLLFSEIYYYRYPIFSSEPLYYLNSLIEEQEKICRECLPQQVEIKNKYR</sequence>